<dbReference type="InterPro" id="IPR011990">
    <property type="entry name" value="TPR-like_helical_dom_sf"/>
</dbReference>
<proteinExistence type="predicted"/>
<dbReference type="SMART" id="SM00028">
    <property type="entry name" value="TPR"/>
    <property type="match status" value="6"/>
</dbReference>
<evidence type="ECO:0000256" key="3">
    <source>
        <dbReference type="PROSITE-ProRule" id="PRU00339"/>
    </source>
</evidence>
<dbReference type="SUPFAM" id="SSF48452">
    <property type="entry name" value="TPR-like"/>
    <property type="match status" value="1"/>
</dbReference>
<keyword evidence="2 3" id="KW-0802">TPR repeat</keyword>
<dbReference type="AlphaFoldDB" id="A0A8J2FRC9"/>
<feature type="repeat" description="TPR" evidence="3">
    <location>
        <begin position="239"/>
        <end position="272"/>
    </location>
</feature>
<dbReference type="GO" id="GO:0046813">
    <property type="term" value="P:receptor-mediated virion attachment to host cell"/>
    <property type="evidence" value="ECO:0007669"/>
    <property type="project" value="TreeGrafter"/>
</dbReference>
<dbReference type="InterPro" id="IPR056832">
    <property type="entry name" value="ARM_TT21_2nd"/>
</dbReference>
<feature type="repeat" description="TPR" evidence="3">
    <location>
        <begin position="307"/>
        <end position="340"/>
    </location>
</feature>
<feature type="repeat" description="TPR" evidence="3">
    <location>
        <begin position="341"/>
        <end position="374"/>
    </location>
</feature>
<keyword evidence="7" id="KW-1185">Reference proteome</keyword>
<evidence type="ECO:0000256" key="4">
    <source>
        <dbReference type="SAM" id="MobiDB-lite"/>
    </source>
</evidence>
<dbReference type="InterPro" id="IPR019734">
    <property type="entry name" value="TPR_rpt"/>
</dbReference>
<dbReference type="PROSITE" id="PS50005">
    <property type="entry name" value="TPR"/>
    <property type="match status" value="4"/>
</dbReference>
<dbReference type="PROSITE" id="PS50293">
    <property type="entry name" value="TPR_REGION"/>
    <property type="match status" value="1"/>
</dbReference>
<dbReference type="InterPro" id="IPR050498">
    <property type="entry name" value="Ycf3"/>
</dbReference>
<name>A0A8J2FRC9_9BACT</name>
<evidence type="ECO:0000313" key="6">
    <source>
        <dbReference type="EMBL" id="CAF0699902.1"/>
    </source>
</evidence>
<feature type="region of interest" description="Disordered" evidence="4">
    <location>
        <begin position="63"/>
        <end position="103"/>
    </location>
</feature>
<reference evidence="6" key="1">
    <citation type="submission" date="2021-02" db="EMBL/GenBank/DDBJ databases">
        <authorList>
            <person name="Cremers G."/>
            <person name="Picone N."/>
        </authorList>
    </citation>
    <scope>NUCLEOTIDE SEQUENCE</scope>
    <source>
        <strain evidence="6">PQ17</strain>
    </source>
</reference>
<accession>A0A8J2FRC9</accession>
<protein>
    <recommendedName>
        <fullName evidence="5">Tetratricopeptide repeat protein 21A/21B second ARM domain-containing protein</fullName>
    </recommendedName>
</protein>
<feature type="compositionally biased region" description="Polar residues" evidence="4">
    <location>
        <begin position="63"/>
        <end position="82"/>
    </location>
</feature>
<dbReference type="Pfam" id="PF25060">
    <property type="entry name" value="ARM_TT21_2nd"/>
    <property type="match status" value="1"/>
</dbReference>
<feature type="domain" description="Tetratricopeptide repeat protein 21A/21B second ARM" evidence="5">
    <location>
        <begin position="236"/>
        <end position="284"/>
    </location>
</feature>
<comment type="caution">
    <text evidence="6">The sequence shown here is derived from an EMBL/GenBank/DDBJ whole genome shotgun (WGS) entry which is preliminary data.</text>
</comment>
<dbReference type="PANTHER" id="PTHR44858">
    <property type="entry name" value="TETRATRICOPEPTIDE REPEAT PROTEIN 6"/>
    <property type="match status" value="1"/>
</dbReference>
<evidence type="ECO:0000313" key="7">
    <source>
        <dbReference type="Proteomes" id="UP000663859"/>
    </source>
</evidence>
<gene>
    <name evidence="6" type="ORF">MPNT_310005</name>
</gene>
<evidence type="ECO:0000259" key="5">
    <source>
        <dbReference type="Pfam" id="PF25060"/>
    </source>
</evidence>
<organism evidence="6 7">
    <name type="scientific">Candidatus Methylacidithermus pantelleriae</name>
    <dbReference type="NCBI Taxonomy" id="2744239"/>
    <lineage>
        <taxon>Bacteria</taxon>
        <taxon>Pseudomonadati</taxon>
        <taxon>Verrucomicrobiota</taxon>
        <taxon>Methylacidiphilae</taxon>
        <taxon>Methylacidiphilales</taxon>
        <taxon>Methylacidiphilaceae</taxon>
        <taxon>Candidatus Methylacidithermus</taxon>
    </lineage>
</organism>
<evidence type="ECO:0000256" key="2">
    <source>
        <dbReference type="ARBA" id="ARBA00022803"/>
    </source>
</evidence>
<keyword evidence="1" id="KW-0677">Repeat</keyword>
<dbReference type="Gene3D" id="1.25.40.10">
    <property type="entry name" value="Tetratricopeptide repeat domain"/>
    <property type="match status" value="2"/>
</dbReference>
<feature type="repeat" description="TPR" evidence="3">
    <location>
        <begin position="273"/>
        <end position="306"/>
    </location>
</feature>
<dbReference type="GO" id="GO:0009279">
    <property type="term" value="C:cell outer membrane"/>
    <property type="evidence" value="ECO:0007669"/>
    <property type="project" value="TreeGrafter"/>
</dbReference>
<dbReference type="EMBL" id="CAJNOB010000025">
    <property type="protein sequence ID" value="CAF0699902.1"/>
    <property type="molecule type" value="Genomic_DNA"/>
</dbReference>
<dbReference type="PANTHER" id="PTHR44858:SF1">
    <property type="entry name" value="UDP-N-ACETYLGLUCOSAMINE--PEPTIDE N-ACETYLGLUCOSAMINYLTRANSFERASE SPINDLY-RELATED"/>
    <property type="match status" value="1"/>
</dbReference>
<dbReference type="Pfam" id="PF13414">
    <property type="entry name" value="TPR_11"/>
    <property type="match status" value="1"/>
</dbReference>
<evidence type="ECO:0000256" key="1">
    <source>
        <dbReference type="ARBA" id="ARBA00022737"/>
    </source>
</evidence>
<sequence length="436" mass="48058">MNAELKDKASLFKTARILYARDPRWRVCLETAVGGLLMLLLFPPRPLTPLFFPSKVGSQHKSLTESAVSHVQTTSTNHSTANPPAVASEPVPLLPPRAIPKTPQTTTITKAFPSVESSQKLAPLRPSVATISPLQSPVSSQKEPSSPAKISQRVLARAPQSISPAASPENLFAELLHAQKLLREGDRRHAALVVEEVARKAPPDPNLHLFLARLYNQLREPVRAMAHASVTLRLEPNNPQALFQEAQAQLLLQDFARAEECLKKVLTITPQHAEAHLLLAQVYNRTNRYPEAVLAARTATSLDPQLAGGYLQEGIALYRQGYFQDALSPIQKAVLLQPQAFEANLALGWIYHCLGQYDKAVQQAKKALEIRPQNPWPHYVLGMAYAASGRLEEARREYQELSGRRPALASRVLHQILRNAASSPPKGEDSDEPDVD</sequence>
<dbReference type="Proteomes" id="UP000663859">
    <property type="component" value="Unassembled WGS sequence"/>
</dbReference>